<dbReference type="STRING" id="1533.SAMN05443638_1564"/>
<evidence type="ECO:0000313" key="3">
    <source>
        <dbReference type="Proteomes" id="UP000184035"/>
    </source>
</evidence>
<sequence length="123" mass="14703">MIKYFIIFCEVTLICIFLIQGIILEKINVKSLNEEIAVETILEKKDNNYEILNKVFSLENQFFIENIEKNEILWRAELVSISNIKDIKEKIYYLNDLGFKINDYFGDYKDNILNLRLKVQLKE</sequence>
<accession>A0A1M4ZLK8</accession>
<proteinExistence type="predicted"/>
<keyword evidence="1" id="KW-0472">Membrane</keyword>
<dbReference type="EMBL" id="FQVM01000056">
    <property type="protein sequence ID" value="SHF18692.1"/>
    <property type="molecule type" value="Genomic_DNA"/>
</dbReference>
<protein>
    <submittedName>
        <fullName evidence="2">Uncharacterized protein</fullName>
    </submittedName>
</protein>
<dbReference type="Proteomes" id="UP000184035">
    <property type="component" value="Unassembled WGS sequence"/>
</dbReference>
<evidence type="ECO:0000256" key="1">
    <source>
        <dbReference type="SAM" id="Phobius"/>
    </source>
</evidence>
<name>A0A1M4ZLK8_9CLOT</name>
<reference evidence="2 3" key="1">
    <citation type="submission" date="2016-11" db="EMBL/GenBank/DDBJ databases">
        <authorList>
            <person name="Jaros S."/>
            <person name="Januszkiewicz K."/>
            <person name="Wedrychowicz H."/>
        </authorList>
    </citation>
    <scope>NUCLEOTIDE SEQUENCE [LARGE SCALE GENOMIC DNA]</scope>
    <source>
        <strain evidence="2 3">DSM 2631</strain>
    </source>
</reference>
<organism evidence="2 3">
    <name type="scientific">Clostridium fallax</name>
    <dbReference type="NCBI Taxonomy" id="1533"/>
    <lineage>
        <taxon>Bacteria</taxon>
        <taxon>Bacillati</taxon>
        <taxon>Bacillota</taxon>
        <taxon>Clostridia</taxon>
        <taxon>Eubacteriales</taxon>
        <taxon>Clostridiaceae</taxon>
        <taxon>Clostridium</taxon>
    </lineage>
</organism>
<dbReference type="RefSeq" id="WP_072897894.1">
    <property type="nucleotide sequence ID" value="NZ_FQVM01000056.1"/>
</dbReference>
<keyword evidence="1" id="KW-0812">Transmembrane</keyword>
<dbReference type="AlphaFoldDB" id="A0A1M4ZLK8"/>
<evidence type="ECO:0000313" key="2">
    <source>
        <dbReference type="EMBL" id="SHF18692.1"/>
    </source>
</evidence>
<gene>
    <name evidence="2" type="ORF">SAMN05443638_1564</name>
</gene>
<keyword evidence="3" id="KW-1185">Reference proteome</keyword>
<feature type="transmembrane region" description="Helical" evidence="1">
    <location>
        <begin position="5"/>
        <end position="24"/>
    </location>
</feature>
<keyword evidence="1" id="KW-1133">Transmembrane helix</keyword>